<evidence type="ECO:0000256" key="7">
    <source>
        <dbReference type="ARBA" id="ARBA00022779"/>
    </source>
</evidence>
<dbReference type="Gene3D" id="3.40.1550.10">
    <property type="entry name" value="CheC-like"/>
    <property type="match status" value="1"/>
</dbReference>
<dbReference type="Proteomes" id="UP000063234">
    <property type="component" value="Chromosome"/>
</dbReference>
<dbReference type="EMBL" id="AP013035">
    <property type="protein sequence ID" value="BAT71459.1"/>
    <property type="molecule type" value="Genomic_DNA"/>
</dbReference>
<dbReference type="SUPFAM" id="SSF101801">
    <property type="entry name" value="Surface presentation of antigens (SPOA)"/>
    <property type="match status" value="1"/>
</dbReference>
<keyword evidence="8" id="KW-0472">Membrane</keyword>
<dbReference type="GO" id="GO:0009425">
    <property type="term" value="C:bacterial-type flagellum basal body"/>
    <property type="evidence" value="ECO:0007669"/>
    <property type="project" value="UniProtKB-SubCell"/>
</dbReference>
<dbReference type="PANTHER" id="PTHR30034:SF6">
    <property type="entry name" value="YOP PROTEINS TRANSLOCATION PROTEIN Q"/>
    <property type="match status" value="1"/>
</dbReference>
<comment type="similarity">
    <text evidence="3">Belongs to the FliM family.</text>
</comment>
<evidence type="ECO:0000259" key="12">
    <source>
        <dbReference type="Pfam" id="PF01052"/>
    </source>
</evidence>
<evidence type="ECO:0000256" key="6">
    <source>
        <dbReference type="ARBA" id="ARBA00022500"/>
    </source>
</evidence>
<evidence type="ECO:0000256" key="9">
    <source>
        <dbReference type="ARBA" id="ARBA00023143"/>
    </source>
</evidence>
<keyword evidence="5" id="KW-1003">Cell membrane</keyword>
<evidence type="ECO:0000256" key="1">
    <source>
        <dbReference type="ARBA" id="ARBA00004117"/>
    </source>
</evidence>
<dbReference type="InterPro" id="IPR001543">
    <property type="entry name" value="FliN-like_C"/>
</dbReference>
<comment type="subcellular location">
    <subcellularLocation>
        <location evidence="1">Bacterial flagellum basal body</location>
    </subcellularLocation>
    <subcellularLocation>
        <location evidence="2">Cell membrane</location>
        <topology evidence="2">Peripheral membrane protein</topology>
    </subcellularLocation>
</comment>
<dbReference type="SUPFAM" id="SSF103039">
    <property type="entry name" value="CheC-like"/>
    <property type="match status" value="1"/>
</dbReference>
<evidence type="ECO:0000256" key="5">
    <source>
        <dbReference type="ARBA" id="ARBA00022475"/>
    </source>
</evidence>
<dbReference type="InterPro" id="IPR028976">
    <property type="entry name" value="CheC-like_sf"/>
</dbReference>
<evidence type="ECO:0000256" key="4">
    <source>
        <dbReference type="ARBA" id="ARBA00021898"/>
    </source>
</evidence>
<dbReference type="GO" id="GO:0050918">
    <property type="term" value="P:positive chemotaxis"/>
    <property type="evidence" value="ECO:0007669"/>
    <property type="project" value="TreeGrafter"/>
</dbReference>
<dbReference type="GO" id="GO:0003774">
    <property type="term" value="F:cytoskeletal motor activity"/>
    <property type="evidence" value="ECO:0007669"/>
    <property type="project" value="InterPro"/>
</dbReference>
<keyword evidence="14" id="KW-1185">Reference proteome</keyword>
<dbReference type="Gene3D" id="2.30.330.10">
    <property type="entry name" value="SpoA-like"/>
    <property type="match status" value="1"/>
</dbReference>
<evidence type="ECO:0000313" key="13">
    <source>
        <dbReference type="EMBL" id="BAT71459.1"/>
    </source>
</evidence>
<dbReference type="Pfam" id="PF01052">
    <property type="entry name" value="FliMN_C"/>
    <property type="match status" value="1"/>
</dbReference>
<keyword evidence="6" id="KW-0145">Chemotaxis</keyword>
<dbReference type="Pfam" id="PF02154">
    <property type="entry name" value="FliM"/>
    <property type="match status" value="1"/>
</dbReference>
<organism evidence="13 14">
    <name type="scientific">Thermosulfidibacter takaii (strain DSM 17441 / JCM 13301 / NBRC 103674 / ABI70S6)</name>
    <dbReference type="NCBI Taxonomy" id="1298851"/>
    <lineage>
        <taxon>Bacteria</taxon>
        <taxon>Pseudomonadati</taxon>
        <taxon>Thermosulfidibacterota</taxon>
        <taxon>Thermosulfidibacteria</taxon>
        <taxon>Thermosulfidibacterales</taxon>
        <taxon>Thermosulfidibacteraceae</taxon>
    </lineage>
</organism>
<accession>A0A0S3QSZ2</accession>
<evidence type="ECO:0000256" key="10">
    <source>
        <dbReference type="ARBA" id="ARBA00025044"/>
    </source>
</evidence>
<dbReference type="STRING" id="1298851.TST_0653"/>
<dbReference type="GO" id="GO:0005886">
    <property type="term" value="C:plasma membrane"/>
    <property type="evidence" value="ECO:0007669"/>
    <property type="project" value="UniProtKB-SubCell"/>
</dbReference>
<keyword evidence="13" id="KW-0966">Cell projection</keyword>
<dbReference type="InterPro" id="IPR036429">
    <property type="entry name" value="SpoA-like_sf"/>
</dbReference>
<evidence type="ECO:0000256" key="3">
    <source>
        <dbReference type="ARBA" id="ARBA00011049"/>
    </source>
</evidence>
<gene>
    <name evidence="13" type="primary">fliM</name>
    <name evidence="13" type="ORF">TST_0653</name>
</gene>
<evidence type="ECO:0000256" key="2">
    <source>
        <dbReference type="ARBA" id="ARBA00004202"/>
    </source>
</evidence>
<keyword evidence="7" id="KW-0283">Flagellar rotation</keyword>
<evidence type="ECO:0000256" key="8">
    <source>
        <dbReference type="ARBA" id="ARBA00023136"/>
    </source>
</evidence>
<dbReference type="PIRSF" id="PIRSF002888">
    <property type="entry name" value="FliM"/>
    <property type="match status" value="1"/>
</dbReference>
<dbReference type="KEGG" id="ttk:TST_0653"/>
<comment type="function">
    <text evidence="10">FliM is one of three proteins (FliG, FliN, FliM) that forms the rotor-mounted switch complex (C ring), located at the base of the basal body. This complex interacts with the CheY and CheZ chemotaxis proteins, in addition to contacting components of the motor that determine the direction of flagellar rotation.</text>
</comment>
<dbReference type="GO" id="GO:0071978">
    <property type="term" value="P:bacterial-type flagellum-dependent swarming motility"/>
    <property type="evidence" value="ECO:0007669"/>
    <property type="project" value="TreeGrafter"/>
</dbReference>
<evidence type="ECO:0000256" key="11">
    <source>
        <dbReference type="NCBIfam" id="TIGR01397"/>
    </source>
</evidence>
<dbReference type="InterPro" id="IPR001689">
    <property type="entry name" value="Flag_FliM"/>
</dbReference>
<feature type="domain" description="Flagellar motor switch protein FliN-like C-terminal" evidence="12">
    <location>
        <begin position="254"/>
        <end position="323"/>
    </location>
</feature>
<proteinExistence type="inferred from homology"/>
<dbReference type="AlphaFoldDB" id="A0A0S3QSZ2"/>
<keyword evidence="13" id="KW-0969">Cilium</keyword>
<name>A0A0S3QSZ2_THET7</name>
<dbReference type="NCBIfam" id="TIGR01397">
    <property type="entry name" value="fliM_switch"/>
    <property type="match status" value="1"/>
</dbReference>
<keyword evidence="9" id="KW-0975">Bacterial flagellum</keyword>
<sequence length="326" mass="36959">MAEILTQEEVDALLAALQEGEDLDLETLPDRFSPEKTAIPYNFKRPDRISKDQIRFLQFMHDRFARNFSSVLSTYLRSIVEVELVSIEQITYSEFLMALPDPTFFCVLGVYPLEAKFALEINPSLVFPIIDRLLGGPGEPVEEVRPLTDLEMDLMDGVVNRALEELEKVWEDVIEDIEFVVEVKESSPHLIQIVAPNEVVVLISFEVRIGEVKGMINLCIPAIALEPISSMLGLEMFTGTREVSEEDSKKVREHVRRAVVTLEGLIGATTLLLEEIMDLDVGDIIRLDTFIDSLLPVLVEGIEKFYGRVGEKKGRKVLRIEKIKRE</sequence>
<dbReference type="OrthoDB" id="9806941at2"/>
<dbReference type="PANTHER" id="PTHR30034">
    <property type="entry name" value="FLAGELLAR MOTOR SWITCH PROTEIN FLIM"/>
    <property type="match status" value="1"/>
</dbReference>
<dbReference type="CDD" id="cd17908">
    <property type="entry name" value="FliM"/>
    <property type="match status" value="1"/>
</dbReference>
<dbReference type="RefSeq" id="WP_068549453.1">
    <property type="nucleotide sequence ID" value="NZ_AP013035.1"/>
</dbReference>
<reference evidence="14" key="1">
    <citation type="journal article" date="2018" name="Science">
        <title>A primordial and reversible TCA cycle in a facultatively chemolithoautotrophic thermophile.</title>
        <authorList>
            <person name="Nunoura T."/>
            <person name="Chikaraishi Y."/>
            <person name="Izaki R."/>
            <person name="Suwa T."/>
            <person name="Sato T."/>
            <person name="Harada T."/>
            <person name="Mori K."/>
            <person name="Kato Y."/>
            <person name="Miyazaki M."/>
            <person name="Shimamura S."/>
            <person name="Yanagawa K."/>
            <person name="Shuto A."/>
            <person name="Ohkouchi N."/>
            <person name="Fujita N."/>
            <person name="Takaki Y."/>
            <person name="Atomi H."/>
            <person name="Takai K."/>
        </authorList>
    </citation>
    <scope>NUCLEOTIDE SEQUENCE [LARGE SCALE GENOMIC DNA]</scope>
    <source>
        <strain evidence="14">DSM 17441 / JCM 13301 / NBRC 103674 / ABI70S6</strain>
    </source>
</reference>
<dbReference type="PRINTS" id="PR00955">
    <property type="entry name" value="FLGMOTORFLIM"/>
</dbReference>
<protein>
    <recommendedName>
        <fullName evidence="4 11">Flagellar motor switch protein FliM</fullName>
    </recommendedName>
</protein>
<evidence type="ECO:0000313" key="14">
    <source>
        <dbReference type="Proteomes" id="UP000063234"/>
    </source>
</evidence>
<keyword evidence="13" id="KW-0282">Flagellum</keyword>